<reference evidence="1" key="1">
    <citation type="submission" date="2011-03" db="EMBL/GenBank/DDBJ databases">
        <title>Complete sequence of Sphingobacterium sp. 21.</title>
        <authorList>
            <consortium name="US DOE Joint Genome Institute"/>
            <person name="Lucas S."/>
            <person name="Copeland A."/>
            <person name="Lapidus A."/>
            <person name="Cheng J.-F."/>
            <person name="Goodwin L."/>
            <person name="Pitluck S."/>
            <person name="Davenport K."/>
            <person name="Detter J.C."/>
            <person name="Han C."/>
            <person name="Tapia R."/>
            <person name="Land M."/>
            <person name="Hauser L."/>
            <person name="Kyrpides N."/>
            <person name="Ivanova N."/>
            <person name="Ovchinnikova G."/>
            <person name="Pagani I."/>
            <person name="Siebers A.K."/>
            <person name="Allgaier M."/>
            <person name="Thelen M.P."/>
            <person name="Hugenholtz P."/>
            <person name="Woyke T."/>
        </authorList>
    </citation>
    <scope>NUCLEOTIDE SEQUENCE</scope>
    <source>
        <strain evidence="1">21</strain>
    </source>
</reference>
<organism evidence="1">
    <name type="scientific">Sphingobacterium sp. (strain 21)</name>
    <dbReference type="NCBI Taxonomy" id="743722"/>
    <lineage>
        <taxon>Bacteria</taxon>
        <taxon>Pseudomonadati</taxon>
        <taxon>Bacteroidota</taxon>
        <taxon>Sphingobacteriia</taxon>
        <taxon>Sphingobacteriales</taxon>
        <taxon>Sphingobacteriaceae</taxon>
        <taxon>Sphingobacterium</taxon>
    </lineage>
</organism>
<dbReference type="EMBL" id="CP002584">
    <property type="protein sequence ID" value="ADZ79228.1"/>
    <property type="molecule type" value="Genomic_DNA"/>
</dbReference>
<dbReference type="PATRIC" id="fig|743722.3.peg.2872"/>
<dbReference type="STRING" id="743722.Sph21_2680"/>
<accession>F4C1F5</accession>
<dbReference type="KEGG" id="shg:Sph21_2680"/>
<sequence>MEAVVIHPKNKEQLAAVKAFAKALKMDFETKATENHYDPEFVKQILNAEKSAKKGNVTRIKDAKDIWADIL</sequence>
<dbReference type="AlphaFoldDB" id="F4C1F5"/>
<dbReference type="eggNOG" id="ENOG502ZV32">
    <property type="taxonomic scope" value="Bacteria"/>
</dbReference>
<proteinExistence type="predicted"/>
<protein>
    <submittedName>
        <fullName evidence="1">Uncharacterized protein</fullName>
    </submittedName>
</protein>
<evidence type="ECO:0000313" key="1">
    <source>
        <dbReference type="EMBL" id="ADZ79228.1"/>
    </source>
</evidence>
<dbReference type="HOGENOM" id="CLU_2737971_0_0_10"/>
<dbReference type="OrthoDB" id="827255at2"/>
<gene>
    <name evidence="1" type="ordered locus">Sph21_2680</name>
</gene>
<dbReference type="Pfam" id="PF10884">
    <property type="entry name" value="DUF2683"/>
    <property type="match status" value="1"/>
</dbReference>
<name>F4C1F5_SPHS2</name>
<dbReference type="InterPro" id="IPR020271">
    <property type="entry name" value="Uncharacterised_MJ1172"/>
</dbReference>